<feature type="transmembrane region" description="Helical" evidence="1">
    <location>
        <begin position="171"/>
        <end position="194"/>
    </location>
</feature>
<proteinExistence type="predicted"/>
<keyword evidence="3" id="KW-1185">Reference proteome</keyword>
<evidence type="ECO:0000313" key="3">
    <source>
        <dbReference type="Proteomes" id="UP000315673"/>
    </source>
</evidence>
<keyword evidence="1" id="KW-1133">Transmembrane helix</keyword>
<keyword evidence="1" id="KW-0812">Transmembrane</keyword>
<dbReference type="EMBL" id="CP042306">
    <property type="protein sequence ID" value="QDZ08655.1"/>
    <property type="molecule type" value="Genomic_DNA"/>
</dbReference>
<feature type="transmembrane region" description="Helical" evidence="1">
    <location>
        <begin position="83"/>
        <end position="109"/>
    </location>
</feature>
<feature type="transmembrane region" description="Helical" evidence="1">
    <location>
        <begin position="258"/>
        <end position="276"/>
    </location>
</feature>
<organism evidence="2 3">
    <name type="scientific">Sphingomonas panacisoli</name>
    <dbReference type="NCBI Taxonomy" id="1813879"/>
    <lineage>
        <taxon>Bacteria</taxon>
        <taxon>Pseudomonadati</taxon>
        <taxon>Pseudomonadota</taxon>
        <taxon>Alphaproteobacteria</taxon>
        <taxon>Sphingomonadales</taxon>
        <taxon>Sphingomonadaceae</taxon>
        <taxon>Sphingomonas</taxon>
    </lineage>
</organism>
<dbReference type="AlphaFoldDB" id="A0A5B8LLS8"/>
<protein>
    <recommendedName>
        <fullName evidence="4">Glycosyltransferase RgtA/B/C/D-like domain-containing protein</fullName>
    </recommendedName>
</protein>
<evidence type="ECO:0008006" key="4">
    <source>
        <dbReference type="Google" id="ProtNLM"/>
    </source>
</evidence>
<evidence type="ECO:0000256" key="1">
    <source>
        <dbReference type="SAM" id="Phobius"/>
    </source>
</evidence>
<sequence length="492" mass="54253">MTEPNNAGPDLSSAVTMIAVSFAAFAFVIVMSVAFGDGDTGWHIATGAWIVEHGTVPRTDPFSFTARGHPWVAHEWLSEVAMYAAWCWAGWKGVILLFGTAMAALYAIVTAHLLRWQRPGAVVLTMIYLSIGLAQSVFARPHLIALPILAAWLIALIRARERDRAPPLALALLMLVWANAHGSFIFGLALAGAFGLEALVTAPAASRWKVVRDWGLFGILCLIAALLTPGGIGGLLYPIYVNNLTLLTYIAEWQPARFGGATALEILLLSGLFFLFFRPVRIPVVRLLILLVALHITFDHIRNQMVLVTLAVILLAEPLGRAWSDGIDRPRPAILPQLRTHWRELSPLLAVAALLFVGAATYRLATPFDREDSYGVPVTAMRHIPPALRGQPVFNEYSFGGLLVFEGIAPFIDGRSDMYGDDFTANYVKIEHGDVPTWRKAEERWRFGWTILPPNNPLVAVLDKEPGWRRLYADKWAVIHVSDRAAAPQKRP</sequence>
<reference evidence="2 3" key="1">
    <citation type="submission" date="2019-07" db="EMBL/GenBank/DDBJ databases">
        <title>Full genome sequence of Sphingomonas sp. 4R-6-7(HKS19).</title>
        <authorList>
            <person name="Im W.-T."/>
        </authorList>
    </citation>
    <scope>NUCLEOTIDE SEQUENCE [LARGE SCALE GENOMIC DNA]</scope>
    <source>
        <strain evidence="2 3">HKS19</strain>
    </source>
</reference>
<feature type="transmembrane region" description="Helical" evidence="1">
    <location>
        <begin position="12"/>
        <end position="35"/>
    </location>
</feature>
<name>A0A5B8LLS8_9SPHN</name>
<keyword evidence="1" id="KW-0472">Membrane</keyword>
<dbReference type="Proteomes" id="UP000315673">
    <property type="component" value="Chromosome"/>
</dbReference>
<gene>
    <name evidence="2" type="ORF">FPZ24_15255</name>
</gene>
<evidence type="ECO:0000313" key="2">
    <source>
        <dbReference type="EMBL" id="QDZ08655.1"/>
    </source>
</evidence>
<dbReference type="OrthoDB" id="9786218at2"/>
<feature type="transmembrane region" description="Helical" evidence="1">
    <location>
        <begin position="282"/>
        <end position="298"/>
    </location>
</feature>
<dbReference type="KEGG" id="spai:FPZ24_15255"/>
<feature type="transmembrane region" description="Helical" evidence="1">
    <location>
        <begin position="214"/>
        <end position="237"/>
    </location>
</feature>
<accession>A0A5B8LLS8</accession>
<dbReference type="RefSeq" id="WP_146573401.1">
    <property type="nucleotide sequence ID" value="NZ_CP042306.1"/>
</dbReference>
<feature type="transmembrane region" description="Helical" evidence="1">
    <location>
        <begin position="144"/>
        <end position="159"/>
    </location>
</feature>